<dbReference type="RefSeq" id="WP_377291745.1">
    <property type="nucleotide sequence ID" value="NZ_JBHSBM010000029.1"/>
</dbReference>
<comment type="caution">
    <text evidence="1">The sequence shown here is derived from an EMBL/GenBank/DDBJ whole genome shotgun (WGS) entry which is preliminary data.</text>
</comment>
<organism evidence="1 2">
    <name type="scientific">Planomonospora corallina</name>
    <dbReference type="NCBI Taxonomy" id="1806052"/>
    <lineage>
        <taxon>Bacteria</taxon>
        <taxon>Bacillati</taxon>
        <taxon>Actinomycetota</taxon>
        <taxon>Actinomycetes</taxon>
        <taxon>Streptosporangiales</taxon>
        <taxon>Streptosporangiaceae</taxon>
        <taxon>Planomonospora</taxon>
    </lineage>
</organism>
<name>A0ABV8II88_9ACTN</name>
<evidence type="ECO:0000313" key="1">
    <source>
        <dbReference type="EMBL" id="MFC4061500.1"/>
    </source>
</evidence>
<protein>
    <submittedName>
        <fullName evidence="1">Uncharacterized protein</fullName>
    </submittedName>
</protein>
<accession>A0ABV8II88</accession>
<keyword evidence="2" id="KW-1185">Reference proteome</keyword>
<evidence type="ECO:0000313" key="2">
    <source>
        <dbReference type="Proteomes" id="UP001595850"/>
    </source>
</evidence>
<dbReference type="Proteomes" id="UP001595850">
    <property type="component" value="Unassembled WGS sequence"/>
</dbReference>
<reference evidence="2" key="1">
    <citation type="journal article" date="2019" name="Int. J. Syst. Evol. Microbiol.">
        <title>The Global Catalogue of Microorganisms (GCM) 10K type strain sequencing project: providing services to taxonomists for standard genome sequencing and annotation.</title>
        <authorList>
            <consortium name="The Broad Institute Genomics Platform"/>
            <consortium name="The Broad Institute Genome Sequencing Center for Infectious Disease"/>
            <person name="Wu L."/>
            <person name="Ma J."/>
        </authorList>
    </citation>
    <scope>NUCLEOTIDE SEQUENCE [LARGE SCALE GENOMIC DNA]</scope>
    <source>
        <strain evidence="2">TBRC 4489</strain>
    </source>
</reference>
<proteinExistence type="predicted"/>
<gene>
    <name evidence="1" type="ORF">ACFOWE_24645</name>
</gene>
<sequence>MLSPQLGHLPVVVIGAGPVGLGIVTGQGATRVGLPGTRVLPGELLPRFDTRQPTDQLPQMPLFVGIRL</sequence>
<dbReference type="EMBL" id="JBHSBM010000029">
    <property type="protein sequence ID" value="MFC4061500.1"/>
    <property type="molecule type" value="Genomic_DNA"/>
</dbReference>